<evidence type="ECO:0000313" key="2">
    <source>
        <dbReference type="Proteomes" id="UP001484097"/>
    </source>
</evidence>
<dbReference type="RefSeq" id="WP_347921864.1">
    <property type="nucleotide sequence ID" value="NZ_JBDXMX010000009.1"/>
</dbReference>
<comment type="caution">
    <text evidence="1">The sequence shown here is derived from an EMBL/GenBank/DDBJ whole genome shotgun (WGS) entry which is preliminary data.</text>
</comment>
<sequence length="307" mass="33923">MSEAEEILQLVNGQLRTALLVSAFDLHRQTIPMACSLLGHPSQEEALFPPLVVVDSGGYETQSQWESGFVPLAEPVPRKYEYDDYLAVTRRLQPRSGLLVVSYDGPDVPAGPYEQQIRRALDLDTSDIARDVLLKPPAGGTHAWKDLAPAAAGLRSATVVGVTVPELGLTLADRLMTLAQLRTVLDEAGVMAPIHVFGSLDPLLTPLYFAFGGELFDGLSWSRYAFRGGLSIHVDQAALLDDQLDQDPGYLRGYRLLGNLQYLESLQERMREYATGHNSEFALFGEHSTRMRAVYEQVQERISRSGH</sequence>
<protein>
    <submittedName>
        <fullName evidence="1">Uncharacterized protein</fullName>
    </submittedName>
</protein>
<dbReference type="Proteomes" id="UP001484097">
    <property type="component" value="Unassembled WGS sequence"/>
</dbReference>
<evidence type="ECO:0000313" key="1">
    <source>
        <dbReference type="EMBL" id="MEO9249146.1"/>
    </source>
</evidence>
<gene>
    <name evidence="1" type="ORF">ABDK96_15795</name>
</gene>
<name>A0ABV0ILV3_9MICC</name>
<dbReference type="InterPro" id="IPR036511">
    <property type="entry name" value="TGT-like_sf"/>
</dbReference>
<proteinExistence type="predicted"/>
<organism evidence="1 2">
    <name type="scientific">Citricoccus nitrophenolicus</name>
    <dbReference type="NCBI Taxonomy" id="863575"/>
    <lineage>
        <taxon>Bacteria</taxon>
        <taxon>Bacillati</taxon>
        <taxon>Actinomycetota</taxon>
        <taxon>Actinomycetes</taxon>
        <taxon>Micrococcales</taxon>
        <taxon>Micrococcaceae</taxon>
        <taxon>Citricoccus</taxon>
    </lineage>
</organism>
<keyword evidence="2" id="KW-1185">Reference proteome</keyword>
<reference evidence="1 2" key="1">
    <citation type="submission" date="2024-05" db="EMBL/GenBank/DDBJ databases">
        <authorList>
            <person name="Yi C."/>
        </authorList>
    </citation>
    <scope>NUCLEOTIDE SEQUENCE [LARGE SCALE GENOMIC DNA]</scope>
    <source>
        <strain evidence="1 2">XS13</strain>
    </source>
</reference>
<dbReference type="EMBL" id="JBDXMX010000009">
    <property type="protein sequence ID" value="MEO9249146.1"/>
    <property type="molecule type" value="Genomic_DNA"/>
</dbReference>
<accession>A0ABV0ILV3</accession>
<dbReference type="SUPFAM" id="SSF51713">
    <property type="entry name" value="tRNA-guanine transglycosylase"/>
    <property type="match status" value="1"/>
</dbReference>